<accession>W8BS41</accession>
<organism evidence="2">
    <name type="scientific">Ceratitis capitata</name>
    <name type="common">Mediterranean fruit fly</name>
    <name type="synonym">Tephritis capitata</name>
    <dbReference type="NCBI Taxonomy" id="7213"/>
    <lineage>
        <taxon>Eukaryota</taxon>
        <taxon>Metazoa</taxon>
        <taxon>Ecdysozoa</taxon>
        <taxon>Arthropoda</taxon>
        <taxon>Hexapoda</taxon>
        <taxon>Insecta</taxon>
        <taxon>Pterygota</taxon>
        <taxon>Neoptera</taxon>
        <taxon>Endopterygota</taxon>
        <taxon>Diptera</taxon>
        <taxon>Brachycera</taxon>
        <taxon>Muscomorpha</taxon>
        <taxon>Tephritoidea</taxon>
        <taxon>Tephritidae</taxon>
        <taxon>Ceratitis</taxon>
        <taxon>Ceratitis</taxon>
    </lineage>
</organism>
<dbReference type="SMART" id="SM00186">
    <property type="entry name" value="FBG"/>
    <property type="match status" value="1"/>
</dbReference>
<dbReference type="PROSITE" id="PS51406">
    <property type="entry name" value="FIBRINOGEN_C_2"/>
    <property type="match status" value="1"/>
</dbReference>
<feature type="domain" description="Fibrinogen C-terminal" evidence="1">
    <location>
        <begin position="139"/>
        <end position="359"/>
    </location>
</feature>
<name>W8BS41_CERCA</name>
<sequence length="367" mass="41940">YIFNKYYIECGADKRRSLSQPKGNFTQNALTGKAQVQSLTQTPHEMLQSRKQFVFVALITVFMQIRIITVDSFNDAEYMTIIVDEAMRNLLKQCNKSEKAEAHTTRALQQADESPVTLKQLSDLMEKTVRQLSDSFTTRLMQRFPKTCADILAPGVLDRNDVYSLHISGYTPINVYCLADTAGGCAWTVVHRRQDKNTDFNLRWVDYKAGFGDPYSSYFVGMESLFWLISDAPQELRIVMRLNSSTEEEVANYDHFVLGDEGDQFALKMLGKFSGNAKDELTPLIGYKFRTRDRVGYCIGKEKVGGWWKEGCAKSKLNGIYAPSKWEIPTQIGIIWDNKTSLGFNYSLEYVHMAIRPKYCTKINTEL</sequence>
<dbReference type="InterPro" id="IPR002181">
    <property type="entry name" value="Fibrinogen_a/b/g_C_dom"/>
</dbReference>
<evidence type="ECO:0000259" key="1">
    <source>
        <dbReference type="PROSITE" id="PS51406"/>
    </source>
</evidence>
<evidence type="ECO:0000313" key="2">
    <source>
        <dbReference type="EMBL" id="JAC01948.1"/>
    </source>
</evidence>
<feature type="non-terminal residue" evidence="2">
    <location>
        <position position="1"/>
    </location>
</feature>
<dbReference type="GO" id="GO:0005615">
    <property type="term" value="C:extracellular space"/>
    <property type="evidence" value="ECO:0007669"/>
    <property type="project" value="TreeGrafter"/>
</dbReference>
<reference evidence="2" key="2">
    <citation type="journal article" date="2014" name="BMC Genomics">
        <title>A genomic perspective to assessing quality of mass-reared SIT flies used in Mediterranean fruit fly (Ceratitis capitata) eradication in California.</title>
        <authorList>
            <person name="Calla B."/>
            <person name="Hall B."/>
            <person name="Hou S."/>
            <person name="Geib S.M."/>
        </authorList>
    </citation>
    <scope>NUCLEOTIDE SEQUENCE</scope>
</reference>
<protein>
    <submittedName>
        <fullName evidence="2">Angiopoietin-4</fullName>
    </submittedName>
</protein>
<dbReference type="InterPro" id="IPR014716">
    <property type="entry name" value="Fibrinogen_a/b/g_C_1"/>
</dbReference>
<dbReference type="SUPFAM" id="SSF56496">
    <property type="entry name" value="Fibrinogen C-terminal domain-like"/>
    <property type="match status" value="1"/>
</dbReference>
<dbReference type="InterPro" id="IPR050373">
    <property type="entry name" value="Fibrinogen_C-term_domain"/>
</dbReference>
<dbReference type="PANTHER" id="PTHR19143">
    <property type="entry name" value="FIBRINOGEN/TENASCIN/ANGIOPOEITIN"/>
    <property type="match status" value="1"/>
</dbReference>
<dbReference type="Pfam" id="PF00147">
    <property type="entry name" value="Fibrinogen_C"/>
    <property type="match status" value="1"/>
</dbReference>
<dbReference type="AlphaFoldDB" id="W8BS41"/>
<reference evidence="2" key="1">
    <citation type="submission" date="2013-07" db="EMBL/GenBank/DDBJ databases">
        <authorList>
            <person name="Geib S."/>
        </authorList>
    </citation>
    <scope>NUCLEOTIDE SEQUENCE</scope>
</reference>
<proteinExistence type="evidence at transcript level"/>
<dbReference type="EMBL" id="GAMC01004608">
    <property type="protein sequence ID" value="JAC01948.1"/>
    <property type="molecule type" value="mRNA"/>
</dbReference>
<gene>
    <name evidence="2" type="primary">ANGP4</name>
</gene>
<dbReference type="InterPro" id="IPR036056">
    <property type="entry name" value="Fibrinogen-like_C"/>
</dbReference>
<dbReference type="PANTHER" id="PTHR19143:SF327">
    <property type="entry name" value="FI21813P1-RELATED"/>
    <property type="match status" value="1"/>
</dbReference>
<dbReference type="OrthoDB" id="7929750at2759"/>
<dbReference type="Gene3D" id="3.90.215.10">
    <property type="entry name" value="Gamma Fibrinogen, chain A, domain 1"/>
    <property type="match status" value="1"/>
</dbReference>